<dbReference type="Proteomes" id="UP000290273">
    <property type="component" value="Unassembled WGS sequence"/>
</dbReference>
<name>A0ABY0EQ06_CLOTA</name>
<keyword evidence="1" id="KW-0472">Membrane</keyword>
<reference evidence="2 3" key="1">
    <citation type="submission" date="2018-06" db="EMBL/GenBank/DDBJ databases">
        <title>Genome conservation of Clostridium tetani.</title>
        <authorList>
            <person name="Bruggemann H."/>
            <person name="Popoff M.R."/>
        </authorList>
    </citation>
    <scope>NUCLEOTIDE SEQUENCE [LARGE SCALE GENOMIC DNA]</scope>
    <source>
        <strain evidence="2 3">63.05</strain>
    </source>
</reference>
<proteinExistence type="predicted"/>
<keyword evidence="1" id="KW-0812">Transmembrane</keyword>
<feature type="transmembrane region" description="Helical" evidence="1">
    <location>
        <begin position="12"/>
        <end position="30"/>
    </location>
</feature>
<accession>A0ABY0EQ06</accession>
<evidence type="ECO:0008006" key="4">
    <source>
        <dbReference type="Google" id="ProtNLM"/>
    </source>
</evidence>
<sequence>MIFIIKDIFTKFGFKGFITGIILCFILDLLGVNNIILRTSFVVAIILIGYGGVFFINKIITQWKKI</sequence>
<dbReference type="EMBL" id="QMAU01000026">
    <property type="protein sequence ID" value="RXI57033.1"/>
    <property type="molecule type" value="Genomic_DNA"/>
</dbReference>
<gene>
    <name evidence="2" type="ORF">DP131_06215</name>
</gene>
<feature type="transmembrane region" description="Helical" evidence="1">
    <location>
        <begin position="36"/>
        <end position="56"/>
    </location>
</feature>
<comment type="caution">
    <text evidence="2">The sequence shown here is derived from an EMBL/GenBank/DDBJ whole genome shotgun (WGS) entry which is preliminary data.</text>
</comment>
<protein>
    <recommendedName>
        <fullName evidence="4">PspC domain-containing protein</fullName>
    </recommendedName>
</protein>
<dbReference type="RefSeq" id="WP_039262223.1">
    <property type="nucleotide sequence ID" value="NZ_JSWD01000142.1"/>
</dbReference>
<organism evidence="2 3">
    <name type="scientific">Clostridium tetani</name>
    <dbReference type="NCBI Taxonomy" id="1513"/>
    <lineage>
        <taxon>Bacteria</taxon>
        <taxon>Bacillati</taxon>
        <taxon>Bacillota</taxon>
        <taxon>Clostridia</taxon>
        <taxon>Eubacteriales</taxon>
        <taxon>Clostridiaceae</taxon>
        <taxon>Clostridium</taxon>
    </lineage>
</organism>
<evidence type="ECO:0000256" key="1">
    <source>
        <dbReference type="SAM" id="Phobius"/>
    </source>
</evidence>
<keyword evidence="1" id="KW-1133">Transmembrane helix</keyword>
<evidence type="ECO:0000313" key="3">
    <source>
        <dbReference type="Proteomes" id="UP000290273"/>
    </source>
</evidence>
<evidence type="ECO:0000313" key="2">
    <source>
        <dbReference type="EMBL" id="RXI57033.1"/>
    </source>
</evidence>